<accession>A0A135Z2H6</accession>
<reference evidence="4 5" key="1">
    <citation type="submission" date="2016-02" db="EMBL/GenBank/DDBJ databases">
        <authorList>
            <person name="Wen L."/>
            <person name="He K."/>
            <person name="Yang H."/>
        </authorList>
    </citation>
    <scope>NUCLEOTIDE SEQUENCE [LARGE SCALE GENOMIC DNA]</scope>
    <source>
        <strain evidence="4 5">CMW7778B</strain>
    </source>
</reference>
<dbReference type="InterPro" id="IPR050812">
    <property type="entry name" value="Preph/Arog_dehydrog"/>
</dbReference>
<dbReference type="RefSeq" id="WP_082266324.1">
    <property type="nucleotide sequence ID" value="NZ_KQ961876.1"/>
</dbReference>
<dbReference type="AlphaFoldDB" id="A0A135Z2H6"/>
<comment type="similarity">
    <text evidence="1">Belongs to the prephenate/arogenate dehydrogenase family.</text>
</comment>
<dbReference type="PROSITE" id="PS51176">
    <property type="entry name" value="PDH_ADH"/>
    <property type="match status" value="1"/>
</dbReference>
<dbReference type="InterPro" id="IPR036291">
    <property type="entry name" value="NAD(P)-bd_dom_sf"/>
</dbReference>
<evidence type="ECO:0000259" key="3">
    <source>
        <dbReference type="PROSITE" id="PS51176"/>
    </source>
</evidence>
<evidence type="ECO:0000256" key="1">
    <source>
        <dbReference type="ARBA" id="ARBA00007964"/>
    </source>
</evidence>
<dbReference type="InterPro" id="IPR046825">
    <property type="entry name" value="PDH_C"/>
</dbReference>
<evidence type="ECO:0000313" key="4">
    <source>
        <dbReference type="EMBL" id="KXI15830.1"/>
    </source>
</evidence>
<proteinExistence type="inferred from homology"/>
<evidence type="ECO:0000313" key="5">
    <source>
        <dbReference type="Proteomes" id="UP000070505"/>
    </source>
</evidence>
<gene>
    <name evidence="4" type="ORF">HMPREF3230_01265</name>
</gene>
<dbReference type="GO" id="GO:0006571">
    <property type="term" value="P:tyrosine biosynthetic process"/>
    <property type="evidence" value="ECO:0007669"/>
    <property type="project" value="InterPro"/>
</dbReference>
<name>A0A135Z2H6_GARVA</name>
<dbReference type="Pfam" id="PF20463">
    <property type="entry name" value="PDH_C"/>
    <property type="match status" value="1"/>
</dbReference>
<dbReference type="SUPFAM" id="SSF48179">
    <property type="entry name" value="6-phosphogluconate dehydrogenase C-terminal domain-like"/>
    <property type="match status" value="1"/>
</dbReference>
<feature type="domain" description="Prephenate/arogenate dehydrogenase" evidence="3">
    <location>
        <begin position="9"/>
        <end position="297"/>
    </location>
</feature>
<dbReference type="GO" id="GO:0070403">
    <property type="term" value="F:NAD+ binding"/>
    <property type="evidence" value="ECO:0007669"/>
    <property type="project" value="InterPro"/>
</dbReference>
<dbReference type="SUPFAM" id="SSF51735">
    <property type="entry name" value="NAD(P)-binding Rossmann-fold domains"/>
    <property type="match status" value="1"/>
</dbReference>
<evidence type="ECO:0000256" key="2">
    <source>
        <dbReference type="ARBA" id="ARBA00023002"/>
    </source>
</evidence>
<dbReference type="EMBL" id="LSRC01000057">
    <property type="protein sequence ID" value="KXI15830.1"/>
    <property type="molecule type" value="Genomic_DNA"/>
</dbReference>
<dbReference type="InterPro" id="IPR046826">
    <property type="entry name" value="PDH_N"/>
</dbReference>
<protein>
    <submittedName>
        <fullName evidence="4">Prephenate dehydrogenase</fullName>
    </submittedName>
</protein>
<sequence length="379" mass="42175">MLNTNSETFSVGILGLGLIGGSLAKRLAKENCTVYAYNRHSQMYNQAKELGIICVDSVKELVLKKPNVLFLCNSLSSMPIVLSQLEHNIDKSITTLSDVGSVKSLVRQQVKEANLANCYVGAHPMAGSEFSGWEASCNELLDSALWALTVDSCTQLWRVANVLHVITNVCKNRAIVINDSVHDKSAALISHMPHVVATALANVLCNNPNRNIAIQLAAGSWRDMTRVSLTDPQRTRAMVSEDRDNVSILLRSLIAQLDKAASMLEDSAQNSDDAEREFFDEAKAWREYKYAMRLSKSKNISKKHLEHGCECDSCECDSSSSWRENLLNSAKKGEEIIGISNNKDFFDGKFYAANKLSVDSKYSYEFLVRKNANMLKFMR</sequence>
<dbReference type="Pfam" id="PF02153">
    <property type="entry name" value="PDH_N"/>
    <property type="match status" value="1"/>
</dbReference>
<dbReference type="GO" id="GO:0004665">
    <property type="term" value="F:prephenate dehydrogenase (NADP+) activity"/>
    <property type="evidence" value="ECO:0007669"/>
    <property type="project" value="InterPro"/>
</dbReference>
<keyword evidence="2" id="KW-0560">Oxidoreductase</keyword>
<dbReference type="Proteomes" id="UP000070505">
    <property type="component" value="Unassembled WGS sequence"/>
</dbReference>
<dbReference type="PANTHER" id="PTHR21363">
    <property type="entry name" value="PREPHENATE DEHYDROGENASE"/>
    <property type="match status" value="1"/>
</dbReference>
<dbReference type="Gene3D" id="3.40.50.720">
    <property type="entry name" value="NAD(P)-binding Rossmann-like Domain"/>
    <property type="match status" value="1"/>
</dbReference>
<dbReference type="InterPro" id="IPR008927">
    <property type="entry name" value="6-PGluconate_DH-like_C_sf"/>
</dbReference>
<comment type="caution">
    <text evidence="4">The sequence shown here is derived from an EMBL/GenBank/DDBJ whole genome shotgun (WGS) entry which is preliminary data.</text>
</comment>
<organism evidence="4 5">
    <name type="scientific">Gardnerella vaginalis</name>
    <dbReference type="NCBI Taxonomy" id="2702"/>
    <lineage>
        <taxon>Bacteria</taxon>
        <taxon>Bacillati</taxon>
        <taxon>Actinomycetota</taxon>
        <taxon>Actinomycetes</taxon>
        <taxon>Bifidobacteriales</taxon>
        <taxon>Bifidobacteriaceae</taxon>
        <taxon>Gardnerella</taxon>
    </lineage>
</organism>
<dbReference type="InterPro" id="IPR003099">
    <property type="entry name" value="Prephen_DH"/>
</dbReference>
<dbReference type="PANTHER" id="PTHR21363:SF0">
    <property type="entry name" value="PREPHENATE DEHYDROGENASE [NADP(+)]"/>
    <property type="match status" value="1"/>
</dbReference>
<dbReference type="Gene3D" id="1.10.3660.10">
    <property type="entry name" value="6-phosphogluconate dehydrogenase C-terminal like domain"/>
    <property type="match status" value="1"/>
</dbReference>
<dbReference type="PATRIC" id="fig|2702.101.peg.1251"/>
<dbReference type="GO" id="GO:0008977">
    <property type="term" value="F:prephenate dehydrogenase (NAD+) activity"/>
    <property type="evidence" value="ECO:0007669"/>
    <property type="project" value="InterPro"/>
</dbReference>